<dbReference type="EMBL" id="JAOVQM010000003">
    <property type="protein sequence ID" value="MCV2232086.1"/>
    <property type="molecule type" value="Genomic_DNA"/>
</dbReference>
<keyword evidence="1" id="KW-0812">Transmembrane</keyword>
<comment type="caution">
    <text evidence="2">The sequence shown here is derived from an EMBL/GenBank/DDBJ whole genome shotgun (WGS) entry which is preliminary data.</text>
</comment>
<sequence>MSFTAAEMLQYLNYAALGVIGLAMFWGFIQGFYKSTFFLIWTVGILVVGFFTIPMLAGMVMKVDLSAYLASVPIPIEGLVITNIQDTAINYLIDMQSNLANVLVEGSDALALVVGVIQMAVSLVLFILLFILNATVFKFVGWIIWMIIKPKKRDSNGRKKRKTFVSRLGGAGIGALRGAFSVLLISLPFAALVSLSSGLDLATTVSSEPQYQLMLVNDELVLVEVQQPMMETSELLDEVKAFLSEYRTTYVGMIAGYVKIDEVALDEYVFDEVFSVRVQSDNLDTQIKFRAEMEKALDAIALLVEANGGSTTFGDDFIYNLDPETAGEVFELITNLDIIEVVIPVGLEYLVNSGDFNEMLEGYEDLFELDDLKAIDYMRDLGLLGDVFVNALSLVQEQAVPIDELNYFLFDGETVVSIFDALGELDLIEYGLPIGLNFLIQSEAVQQTFTDLGITSDDITLPTGEELQADFANIANIYLAVQAMGFTSMDDFNNLTDPAVLNAVPDQAIADLFDAIFAFSIIENNSSVASEYIFNFISESLPPEFQGLITLADISDNFNANEITNLILLAKVVVSTGILDLVNDTENPDYSVILSDENIAAIVAKISETNLITSKMNDVIAQLLAGLDLGVTLEIPSTIDWAAESGQTELTALLKGAREILASDIISGDLSALNDTMADNLSSYISDSIVIRYNLNAIFEMALSSQEGLSDYEIALPETWEDWTEVEINSLLKAAIILSSAGSDPNALLALTEAQINTIAKSKVIANTFRNVFLTMVDTGGDLEGMLFVPEGLTWFSTENTTGELEYLLLALQSIIPGGDINNINVDLNTLMTADVDALLRSKVIEMTLVETIVPMIETGDLSAYISTTLPNGDDYVWYQGVDETYPDGDLKPLLEAIQGLSDLGISFDALDYDAITTALADEQAIQDLNDLLLSSRVLHSSLDKLFTEVLTTSGLDVTLDNSDDPTFWQGTESEDGELIKLLRAVQLIGTDELDPNTISSQFLTDLLDTESTIVRVLISNVLKDTITNIPAGALDAEGNITQVELRAIATALSQFGSVNEISTIDPATVDASMLTSLLDANSLIVNRQISDAIKGAVTNIPAAALDAEGDITSTELRAIADALSQFNSIDEISNIDATSVNATMLSNLLNAGSLIINRQISDAIKGAITDIPAAALDAEGDIKGTELDAIVVALANFGSVNELSNIDANTIDGDLLNDLLDANSLIVNRQISIAIKGAITDIPTGALDADNHVTTTELRAIAAALSNFNSVNELSSISANDITSALLNDLLDAESLIVNRQISVAVKAAITDIPAGALDADNHITTTELRAIATALSNFTSVNDMSSIDANSINSTFLNNLLDAESLIVNRQISIAVKGAITDIPAGALDADNHITVTELRAIATALSNFTSVNDMSNIDANSITSTFLTDLLDAESLIVNRQISIAIKGAITDIPATALDTDNHITETELRAIATALSNFTSVNDMASISANDINATFLTNLLDAESIIVNRQISAAVIGSGLDIPAAAYASVDDITETELRALAAALVHVGSVDQVSNINASSINSTFLTNLLDAESLIVNRQISAAVIGSGLDIPAAAYASVDDITETELRALAAALVHVGSVDQVSNIDANSINSTYLTNLLDAESLIVNRQISSAIINSTIEVPSGALETANDIYETELRALAAALVHIGSVSDVSNIDANDIDSTLLNNLLAANSLIVNRQISSAIIGSGLAIPSDAYETVDDITLTELNALADALQYISGGVAGIANLTASTITGSLITNLLNANSVIVNRQISSAIITAGLTTGNTDAIDNSVGPRNGEVKNIEMVGLAEALTAMGPTTTVADLSSLSPATVAALDDATIDIMFGANYTIIYYKLEAEMRNNALYLLTLDNSDYEGGNPANRILRTTLAADLKSGVYA</sequence>
<name>A0ABT2Y5S4_9MOLU</name>
<evidence type="ECO:0000313" key="3">
    <source>
        <dbReference type="Proteomes" id="UP001177160"/>
    </source>
</evidence>
<reference evidence="2" key="1">
    <citation type="submission" date="2022-09" db="EMBL/GenBank/DDBJ databases">
        <title>Novel Mycoplasma species identified in domestic and wild animals.</title>
        <authorList>
            <person name="Volokhov D.V."/>
            <person name="Furtak V.A."/>
            <person name="Zagorodnyaya T.A."/>
        </authorList>
    </citation>
    <scope>NUCLEOTIDE SEQUENCE</scope>
    <source>
        <strain evidence="2">Oakley</strain>
    </source>
</reference>
<feature type="transmembrane region" description="Helical" evidence="1">
    <location>
        <begin position="12"/>
        <end position="33"/>
    </location>
</feature>
<dbReference type="Proteomes" id="UP001177160">
    <property type="component" value="Unassembled WGS sequence"/>
</dbReference>
<protein>
    <submittedName>
        <fullName evidence="2">Uncharacterized protein</fullName>
    </submittedName>
</protein>
<feature type="transmembrane region" description="Helical" evidence="1">
    <location>
        <begin position="168"/>
        <end position="193"/>
    </location>
</feature>
<accession>A0ABT2Y5S4</accession>
<dbReference type="RefSeq" id="WP_263608252.1">
    <property type="nucleotide sequence ID" value="NZ_JAOVQM010000003.1"/>
</dbReference>
<proteinExistence type="predicted"/>
<feature type="transmembrane region" description="Helical" evidence="1">
    <location>
        <begin position="99"/>
        <end position="117"/>
    </location>
</feature>
<evidence type="ECO:0000313" key="2">
    <source>
        <dbReference type="EMBL" id="MCV2232086.1"/>
    </source>
</evidence>
<organism evidence="2 3">
    <name type="scientific">Paracholeplasma manati</name>
    <dbReference type="NCBI Taxonomy" id="591373"/>
    <lineage>
        <taxon>Bacteria</taxon>
        <taxon>Bacillati</taxon>
        <taxon>Mycoplasmatota</taxon>
        <taxon>Mollicutes</taxon>
        <taxon>Acholeplasmatales</taxon>
        <taxon>Acholeplasmataceae</taxon>
        <taxon>Paracholeplasma</taxon>
    </lineage>
</organism>
<keyword evidence="1" id="KW-0472">Membrane</keyword>
<keyword evidence="3" id="KW-1185">Reference proteome</keyword>
<feature type="transmembrane region" description="Helical" evidence="1">
    <location>
        <begin position="123"/>
        <end position="148"/>
    </location>
</feature>
<feature type="transmembrane region" description="Helical" evidence="1">
    <location>
        <begin position="39"/>
        <end position="61"/>
    </location>
</feature>
<evidence type="ECO:0000256" key="1">
    <source>
        <dbReference type="SAM" id="Phobius"/>
    </source>
</evidence>
<keyword evidence="1" id="KW-1133">Transmembrane helix</keyword>
<gene>
    <name evidence="2" type="ORF">N7548_04510</name>
</gene>